<name>A0ABX1YKG0_9BACL</name>
<sequence length="86" mass="9653">MIDAMMNTMANFASKVSKWLTLPSIPWGQFSGYWNELIDKVAPWNRLFPLTDVMVVAGLMIAFSVALMVFYTVVLIKSFIPFSGGK</sequence>
<organism evidence="2 3">
    <name type="scientific">Paenibacillus phytohabitans</name>
    <dbReference type="NCBI Taxonomy" id="2654978"/>
    <lineage>
        <taxon>Bacteria</taxon>
        <taxon>Bacillati</taxon>
        <taxon>Bacillota</taxon>
        <taxon>Bacilli</taxon>
        <taxon>Bacillales</taxon>
        <taxon>Paenibacillaceae</taxon>
        <taxon>Paenibacillus</taxon>
    </lineage>
</organism>
<keyword evidence="1" id="KW-0472">Membrane</keyword>
<keyword evidence="1" id="KW-0812">Transmembrane</keyword>
<proteinExistence type="predicted"/>
<dbReference type="RefSeq" id="WP_171719011.1">
    <property type="nucleotide sequence ID" value="NZ_WHOB01000064.1"/>
</dbReference>
<keyword evidence="1" id="KW-1133">Transmembrane helix</keyword>
<gene>
    <name evidence="2" type="ORF">GC101_22015</name>
</gene>
<dbReference type="Proteomes" id="UP000596857">
    <property type="component" value="Unassembled WGS sequence"/>
</dbReference>
<feature type="transmembrane region" description="Helical" evidence="1">
    <location>
        <begin position="53"/>
        <end position="76"/>
    </location>
</feature>
<protein>
    <submittedName>
        <fullName evidence="2">Uncharacterized protein</fullName>
    </submittedName>
</protein>
<reference evidence="2 3" key="1">
    <citation type="submission" date="2019-10" db="EMBL/GenBank/DDBJ databases">
        <title>Description of Paenibacillus terricola sp. nov.</title>
        <authorList>
            <person name="Carlier A."/>
            <person name="Qi S."/>
        </authorList>
    </citation>
    <scope>NUCLEOTIDE SEQUENCE [LARGE SCALE GENOMIC DNA]</scope>
    <source>
        <strain evidence="2 3">LMG 31459</strain>
    </source>
</reference>
<evidence type="ECO:0000256" key="1">
    <source>
        <dbReference type="SAM" id="Phobius"/>
    </source>
</evidence>
<evidence type="ECO:0000313" key="2">
    <source>
        <dbReference type="EMBL" id="NOU81542.1"/>
    </source>
</evidence>
<evidence type="ECO:0000313" key="3">
    <source>
        <dbReference type="Proteomes" id="UP000596857"/>
    </source>
</evidence>
<keyword evidence="3" id="KW-1185">Reference proteome</keyword>
<accession>A0ABX1YKG0</accession>
<dbReference type="EMBL" id="WHOB01000064">
    <property type="protein sequence ID" value="NOU81542.1"/>
    <property type="molecule type" value="Genomic_DNA"/>
</dbReference>
<comment type="caution">
    <text evidence="2">The sequence shown here is derived from an EMBL/GenBank/DDBJ whole genome shotgun (WGS) entry which is preliminary data.</text>
</comment>